<accession>A0ABQ7Z3E9</accession>
<comment type="caution">
    <text evidence="2">The sequence shown here is derived from an EMBL/GenBank/DDBJ whole genome shotgun (WGS) entry which is preliminary data.</text>
</comment>
<evidence type="ECO:0000256" key="1">
    <source>
        <dbReference type="SAM" id="MobiDB-lite"/>
    </source>
</evidence>
<sequence>MQLLIIIHVSARSAENDSSRNTKSRIYSSARVSTSSNLITTQPKAYPSAAWIPILVTTAEPQKQPNQQEKSVNQQNVNQRRSPDDAEREAREMVLSQILFSHSLERKCLEDVILRAAQMEQIVEKFLWYSTHLRDIALLCLFSLVCEEWFNTRAVAVIAQAVEHEDNHGIEDERKVFKNTTEEVCHKIQTPQKK</sequence>
<evidence type="ECO:0000313" key="3">
    <source>
        <dbReference type="Proteomes" id="UP000824890"/>
    </source>
</evidence>
<evidence type="ECO:0000313" key="2">
    <source>
        <dbReference type="EMBL" id="KAH0874726.1"/>
    </source>
</evidence>
<dbReference type="EMBL" id="JAGKQM010000016">
    <property type="protein sequence ID" value="KAH0874726.1"/>
    <property type="molecule type" value="Genomic_DNA"/>
</dbReference>
<proteinExistence type="predicted"/>
<feature type="compositionally biased region" description="Polar residues" evidence="1">
    <location>
        <begin position="61"/>
        <end position="80"/>
    </location>
</feature>
<name>A0ABQ7Z3E9_BRANA</name>
<reference evidence="2 3" key="1">
    <citation type="submission" date="2021-05" db="EMBL/GenBank/DDBJ databases">
        <title>Genome Assembly of Synthetic Allotetraploid Brassica napus Reveals Homoeologous Exchanges between Subgenomes.</title>
        <authorList>
            <person name="Davis J.T."/>
        </authorList>
    </citation>
    <scope>NUCLEOTIDE SEQUENCE [LARGE SCALE GENOMIC DNA]</scope>
    <source>
        <strain evidence="3">cv. Da-Ae</strain>
        <tissue evidence="2">Seedling</tissue>
    </source>
</reference>
<organism evidence="2 3">
    <name type="scientific">Brassica napus</name>
    <name type="common">Rape</name>
    <dbReference type="NCBI Taxonomy" id="3708"/>
    <lineage>
        <taxon>Eukaryota</taxon>
        <taxon>Viridiplantae</taxon>
        <taxon>Streptophyta</taxon>
        <taxon>Embryophyta</taxon>
        <taxon>Tracheophyta</taxon>
        <taxon>Spermatophyta</taxon>
        <taxon>Magnoliopsida</taxon>
        <taxon>eudicotyledons</taxon>
        <taxon>Gunneridae</taxon>
        <taxon>Pentapetalae</taxon>
        <taxon>rosids</taxon>
        <taxon>malvids</taxon>
        <taxon>Brassicales</taxon>
        <taxon>Brassicaceae</taxon>
        <taxon>Brassiceae</taxon>
        <taxon>Brassica</taxon>
    </lineage>
</organism>
<gene>
    <name evidence="2" type="ORF">HID58_072088</name>
</gene>
<protein>
    <submittedName>
        <fullName evidence="2">Uncharacterized protein</fullName>
    </submittedName>
</protein>
<keyword evidence="3" id="KW-1185">Reference proteome</keyword>
<feature type="region of interest" description="Disordered" evidence="1">
    <location>
        <begin position="61"/>
        <end position="88"/>
    </location>
</feature>
<dbReference type="Proteomes" id="UP000824890">
    <property type="component" value="Unassembled WGS sequence"/>
</dbReference>